<evidence type="ECO:0000313" key="1">
    <source>
        <dbReference type="EMBL" id="MST83649.1"/>
    </source>
</evidence>
<protein>
    <submittedName>
        <fullName evidence="1">Uncharacterized protein</fullName>
    </submittedName>
</protein>
<keyword evidence="2" id="KW-1185">Reference proteome</keyword>
<reference evidence="1 2" key="1">
    <citation type="submission" date="2019-08" db="EMBL/GenBank/DDBJ databases">
        <title>In-depth cultivation of the pig gut microbiome towards novel bacterial diversity and tailored functional studies.</title>
        <authorList>
            <person name="Wylensek D."/>
            <person name="Hitch T.C.A."/>
            <person name="Clavel T."/>
        </authorList>
    </citation>
    <scope>NUCLEOTIDE SEQUENCE [LARGE SCALE GENOMIC DNA]</scope>
    <source>
        <strain evidence="1 2">LKV-178-WT-2A</strain>
    </source>
</reference>
<dbReference type="Proteomes" id="UP000438914">
    <property type="component" value="Unassembled WGS sequence"/>
</dbReference>
<comment type="caution">
    <text evidence="1">The sequence shown here is derived from an EMBL/GenBank/DDBJ whole genome shotgun (WGS) entry which is preliminary data.</text>
</comment>
<name>A0A7K0KCP2_9BACT</name>
<organism evidence="1 2">
    <name type="scientific">Hallella mizrahii</name>
    <dbReference type="NCBI Taxonomy" id="2606637"/>
    <lineage>
        <taxon>Bacteria</taxon>
        <taxon>Pseudomonadati</taxon>
        <taxon>Bacteroidota</taxon>
        <taxon>Bacteroidia</taxon>
        <taxon>Bacteroidales</taxon>
        <taxon>Prevotellaceae</taxon>
        <taxon>Hallella</taxon>
    </lineage>
</organism>
<accession>A0A7K0KCP2</accession>
<dbReference type="RefSeq" id="WP_154533230.1">
    <property type="nucleotide sequence ID" value="NZ_VUNG01000004.1"/>
</dbReference>
<evidence type="ECO:0000313" key="2">
    <source>
        <dbReference type="Proteomes" id="UP000438914"/>
    </source>
</evidence>
<dbReference type="AlphaFoldDB" id="A0A7K0KCP2"/>
<gene>
    <name evidence="1" type="ORF">FYJ73_02970</name>
</gene>
<sequence>MQYEDIWQIQDEITSAVNSLGYSLWDLHYERPSFSFHLELNEHLPDDALSFFCSQMPLPTDYDGEGSIGSLFVLYP</sequence>
<proteinExistence type="predicted"/>
<dbReference type="EMBL" id="VUNG01000004">
    <property type="protein sequence ID" value="MST83649.1"/>
    <property type="molecule type" value="Genomic_DNA"/>
</dbReference>